<dbReference type="Gene3D" id="3.30.1390.20">
    <property type="entry name" value="Ribosomal protein L30, ferredoxin-like fold domain"/>
    <property type="match status" value="1"/>
</dbReference>
<dbReference type="GO" id="GO:0003735">
    <property type="term" value="F:structural constituent of ribosome"/>
    <property type="evidence" value="ECO:0007669"/>
    <property type="project" value="InterPro"/>
</dbReference>
<dbReference type="InterPro" id="IPR036919">
    <property type="entry name" value="Ribo_uL30_ferredoxin-like_sf"/>
</dbReference>
<dbReference type="PANTHER" id="PTHR15892:SF2">
    <property type="entry name" value="LARGE RIBOSOMAL SUBUNIT PROTEIN UL30M"/>
    <property type="match status" value="1"/>
</dbReference>
<reference evidence="6 7" key="1">
    <citation type="submission" date="2016-07" db="EMBL/GenBank/DDBJ databases">
        <title>Pervasive Adenine N6-methylation of Active Genes in Fungi.</title>
        <authorList>
            <consortium name="DOE Joint Genome Institute"/>
            <person name="Mondo S.J."/>
            <person name="Dannebaum R.O."/>
            <person name="Kuo R.C."/>
            <person name="Labutti K."/>
            <person name="Haridas S."/>
            <person name="Kuo A."/>
            <person name="Salamov A."/>
            <person name="Ahrendt S.R."/>
            <person name="Lipzen A."/>
            <person name="Sullivan W."/>
            <person name="Andreopoulos W.B."/>
            <person name="Clum A."/>
            <person name="Lindquist E."/>
            <person name="Daum C."/>
            <person name="Ramamoorthy G.K."/>
            <person name="Gryganskyi A."/>
            <person name="Culley D."/>
            <person name="Magnuson J.K."/>
            <person name="James T.Y."/>
            <person name="O'Malley M.A."/>
            <person name="Stajich J.E."/>
            <person name="Spatafora J.W."/>
            <person name="Visel A."/>
            <person name="Grigoriev I.V."/>
        </authorList>
    </citation>
    <scope>NUCLEOTIDE SEQUENCE [LARGE SCALE GENOMIC DNA]</scope>
    <source>
        <strain evidence="6 7">CBS 931.73</strain>
    </source>
</reference>
<dbReference type="PANTHER" id="PTHR15892">
    <property type="entry name" value="MITOCHONDRIAL RIBOSOMAL PROTEIN L30"/>
    <property type="match status" value="1"/>
</dbReference>
<evidence type="ECO:0000313" key="7">
    <source>
        <dbReference type="Proteomes" id="UP000193498"/>
    </source>
</evidence>
<dbReference type="GO" id="GO:0006412">
    <property type="term" value="P:translation"/>
    <property type="evidence" value="ECO:0007669"/>
    <property type="project" value="InterPro"/>
</dbReference>
<keyword evidence="2" id="KW-0689">Ribosomal protein</keyword>
<accession>A0A1Y1XTP0</accession>
<dbReference type="STRING" id="1314790.A0A1Y1XTP0"/>
<proteinExistence type="inferred from homology"/>
<dbReference type="Pfam" id="PF00327">
    <property type="entry name" value="Ribosomal_L30"/>
    <property type="match status" value="1"/>
</dbReference>
<dbReference type="EMBL" id="MCFE01000474">
    <property type="protein sequence ID" value="ORX89122.1"/>
    <property type="molecule type" value="Genomic_DNA"/>
</dbReference>
<sequence length="139" mass="15835">MNATRTLLTGRVAPRVTSSVQKLSEQEYTRQKAQNAYKWLSKDAKKVVDSGEKIQPAGFFKITLIRSPIGLHPKTRRAVKALGFRKLQQTIFRPQTPDVAGTILKLKELLRVHNVKQPHETRVKAARGFEVERSHGFNY</sequence>
<dbReference type="Proteomes" id="UP000193498">
    <property type="component" value="Unassembled WGS sequence"/>
</dbReference>
<gene>
    <name evidence="6" type="ORF">K493DRAFT_318959</name>
</gene>
<protein>
    <recommendedName>
        <fullName evidence="4">Large ribosomal subunit protein uL30m</fullName>
    </recommendedName>
</protein>
<keyword evidence="7" id="KW-1185">Reference proteome</keyword>
<feature type="domain" description="Large ribosomal subunit protein uL30-like ferredoxin-like fold" evidence="5">
    <location>
        <begin position="60"/>
        <end position="109"/>
    </location>
</feature>
<evidence type="ECO:0000256" key="4">
    <source>
        <dbReference type="ARBA" id="ARBA00035281"/>
    </source>
</evidence>
<evidence type="ECO:0000256" key="1">
    <source>
        <dbReference type="ARBA" id="ARBA00007594"/>
    </source>
</evidence>
<evidence type="ECO:0000259" key="5">
    <source>
        <dbReference type="Pfam" id="PF00327"/>
    </source>
</evidence>
<dbReference type="InterPro" id="IPR016082">
    <property type="entry name" value="Ribosomal_uL30_ferredoxin-like"/>
</dbReference>
<comment type="caution">
    <text evidence="6">The sequence shown here is derived from an EMBL/GenBank/DDBJ whole genome shotgun (WGS) entry which is preliminary data.</text>
</comment>
<comment type="similarity">
    <text evidence="1">Belongs to the universal ribosomal protein uL30 family.</text>
</comment>
<dbReference type="InterPro" id="IPR005996">
    <property type="entry name" value="Ribosomal_uL30_bac-type"/>
</dbReference>
<name>A0A1Y1XTP0_9FUNG</name>
<evidence type="ECO:0000256" key="2">
    <source>
        <dbReference type="ARBA" id="ARBA00022980"/>
    </source>
</evidence>
<dbReference type="GO" id="GO:0005739">
    <property type="term" value="C:mitochondrion"/>
    <property type="evidence" value="ECO:0007669"/>
    <property type="project" value="TreeGrafter"/>
</dbReference>
<keyword evidence="3" id="KW-0687">Ribonucleoprotein</keyword>
<evidence type="ECO:0000256" key="3">
    <source>
        <dbReference type="ARBA" id="ARBA00023274"/>
    </source>
</evidence>
<organism evidence="6 7">
    <name type="scientific">Basidiobolus meristosporus CBS 931.73</name>
    <dbReference type="NCBI Taxonomy" id="1314790"/>
    <lineage>
        <taxon>Eukaryota</taxon>
        <taxon>Fungi</taxon>
        <taxon>Fungi incertae sedis</taxon>
        <taxon>Zoopagomycota</taxon>
        <taxon>Entomophthoromycotina</taxon>
        <taxon>Basidiobolomycetes</taxon>
        <taxon>Basidiobolales</taxon>
        <taxon>Basidiobolaceae</taxon>
        <taxon>Basidiobolus</taxon>
    </lineage>
</organism>
<dbReference type="GO" id="GO:0015934">
    <property type="term" value="C:large ribosomal subunit"/>
    <property type="evidence" value="ECO:0007669"/>
    <property type="project" value="InterPro"/>
</dbReference>
<dbReference type="NCBIfam" id="TIGR01308">
    <property type="entry name" value="rpmD_bact"/>
    <property type="match status" value="1"/>
</dbReference>
<dbReference type="SUPFAM" id="SSF55129">
    <property type="entry name" value="Ribosomal protein L30p/L7e"/>
    <property type="match status" value="1"/>
</dbReference>
<dbReference type="AlphaFoldDB" id="A0A1Y1XTP0"/>
<evidence type="ECO:0000313" key="6">
    <source>
        <dbReference type="EMBL" id="ORX89122.1"/>
    </source>
</evidence>
<dbReference type="CDD" id="cd01658">
    <property type="entry name" value="Ribosomal_L30"/>
    <property type="match status" value="1"/>
</dbReference>
<dbReference type="OrthoDB" id="509901at2759"/>
<dbReference type="InParanoid" id="A0A1Y1XTP0"/>